<name>A0A2M3ZW28_9DIPT</name>
<evidence type="ECO:0000313" key="1">
    <source>
        <dbReference type="EMBL" id="MBW32767.1"/>
    </source>
</evidence>
<dbReference type="EMBL" id="GGFM01012016">
    <property type="protein sequence ID" value="MBW32767.1"/>
    <property type="molecule type" value="Transcribed_RNA"/>
</dbReference>
<accession>A0A2M3ZW28</accession>
<sequence length="67" mass="7646">MRRWWSRARTIAVFACCCCRCCCFVVSNWKSRSADLLLGLVSSPGFPSLRVCLFPIVEDAVRFDNLL</sequence>
<proteinExistence type="predicted"/>
<dbReference type="AlphaFoldDB" id="A0A2M3ZW28"/>
<protein>
    <submittedName>
        <fullName evidence="1">Putative secreted peptide</fullName>
    </submittedName>
</protein>
<reference evidence="1" key="1">
    <citation type="submission" date="2018-01" db="EMBL/GenBank/DDBJ databases">
        <title>An insight into the sialome of Amazonian anophelines.</title>
        <authorList>
            <person name="Ribeiro J.M."/>
            <person name="Scarpassa V."/>
            <person name="Calvo E."/>
        </authorList>
    </citation>
    <scope>NUCLEOTIDE SEQUENCE</scope>
    <source>
        <tissue evidence="1">Salivary glands</tissue>
    </source>
</reference>
<organism evidence="1">
    <name type="scientific">Anopheles braziliensis</name>
    <dbReference type="NCBI Taxonomy" id="58242"/>
    <lineage>
        <taxon>Eukaryota</taxon>
        <taxon>Metazoa</taxon>
        <taxon>Ecdysozoa</taxon>
        <taxon>Arthropoda</taxon>
        <taxon>Hexapoda</taxon>
        <taxon>Insecta</taxon>
        <taxon>Pterygota</taxon>
        <taxon>Neoptera</taxon>
        <taxon>Endopterygota</taxon>
        <taxon>Diptera</taxon>
        <taxon>Nematocera</taxon>
        <taxon>Culicoidea</taxon>
        <taxon>Culicidae</taxon>
        <taxon>Anophelinae</taxon>
        <taxon>Anopheles</taxon>
    </lineage>
</organism>